<keyword evidence="7 8" id="KW-0472">Membrane</keyword>
<accession>A0ABU1K6U3</accession>
<evidence type="ECO:0000256" key="5">
    <source>
        <dbReference type="ARBA" id="ARBA00022692"/>
    </source>
</evidence>
<dbReference type="PANTHER" id="PTHR30047:SF7">
    <property type="entry name" value="HIGH-AFFINITY CHOLINE TRANSPORT PROTEIN"/>
    <property type="match status" value="1"/>
</dbReference>
<comment type="subcellular location">
    <subcellularLocation>
        <location evidence="1">Cell membrane</location>
        <topology evidence="1">Multi-pass membrane protein</topology>
    </subcellularLocation>
</comment>
<feature type="transmembrane region" description="Helical" evidence="8">
    <location>
        <begin position="91"/>
        <end position="109"/>
    </location>
</feature>
<keyword evidence="3" id="KW-0813">Transport</keyword>
<feature type="transmembrane region" description="Helical" evidence="8">
    <location>
        <begin position="51"/>
        <end position="71"/>
    </location>
</feature>
<evidence type="ECO:0000256" key="8">
    <source>
        <dbReference type="SAM" id="Phobius"/>
    </source>
</evidence>
<feature type="transmembrane region" description="Helical" evidence="8">
    <location>
        <begin position="220"/>
        <end position="242"/>
    </location>
</feature>
<evidence type="ECO:0000313" key="10">
    <source>
        <dbReference type="Proteomes" id="UP001257659"/>
    </source>
</evidence>
<keyword evidence="10" id="KW-1185">Reference proteome</keyword>
<protein>
    <submittedName>
        <fullName evidence="9">Glycine betaine transporter</fullName>
    </submittedName>
</protein>
<evidence type="ECO:0000256" key="6">
    <source>
        <dbReference type="ARBA" id="ARBA00022989"/>
    </source>
</evidence>
<feature type="transmembrane region" description="Helical" evidence="8">
    <location>
        <begin position="392"/>
        <end position="416"/>
    </location>
</feature>
<feature type="transmembrane region" description="Helical" evidence="8">
    <location>
        <begin position="136"/>
        <end position="159"/>
    </location>
</feature>
<feature type="transmembrane region" description="Helical" evidence="8">
    <location>
        <begin position="179"/>
        <end position="200"/>
    </location>
</feature>
<keyword evidence="4" id="KW-1003">Cell membrane</keyword>
<dbReference type="EMBL" id="JAVDQA010000005">
    <property type="protein sequence ID" value="MDR6301316.1"/>
    <property type="molecule type" value="Genomic_DNA"/>
</dbReference>
<evidence type="ECO:0000256" key="2">
    <source>
        <dbReference type="ARBA" id="ARBA00005658"/>
    </source>
</evidence>
<feature type="transmembrane region" description="Helical" evidence="8">
    <location>
        <begin position="340"/>
        <end position="366"/>
    </location>
</feature>
<evidence type="ECO:0000313" key="9">
    <source>
        <dbReference type="EMBL" id="MDR6301316.1"/>
    </source>
</evidence>
<comment type="similarity">
    <text evidence="2">Belongs to the BCCT transporter (TC 2.A.15) family.</text>
</comment>
<dbReference type="Pfam" id="PF02028">
    <property type="entry name" value="BCCT"/>
    <property type="match status" value="1"/>
</dbReference>
<proteinExistence type="inferred from homology"/>
<feature type="transmembrane region" description="Helical" evidence="8">
    <location>
        <begin position="436"/>
        <end position="456"/>
    </location>
</feature>
<keyword evidence="6 8" id="KW-1133">Transmembrane helix</keyword>
<feature type="transmembrane region" description="Helical" evidence="8">
    <location>
        <begin position="468"/>
        <end position="488"/>
    </location>
</feature>
<keyword evidence="5 8" id="KW-0812">Transmembrane</keyword>
<gene>
    <name evidence="9" type="ORF">GGR31_001967</name>
</gene>
<sequence>MVKKLVNYIQSQKLLSLSILIICSFSVYIFIQPENFYTQIESYSIVIREYFGSFYLWLGLLAVLFLIIIAFSPIGKLRLGSKTPEYKTFSWLAMLYSAGMGAGILLRAVQEPVFMQQNPPISTENSAEIISLEYTFYQWGFTAWAFYGFFALVIGYYLFVRKKSVLLSSAFKHSETSYILKSVDLLTILTTVVGIVAAIGLGTTQIKGGIQHLFQFNQQYYLEFEVTFLIFLFGFLSAYRGIKKGIQQISNINIYVTLILLFFIFFQSDMIHILKNFGLAFYHYVVDFIPLSLALGKYNPGENFLTDWTYYYWAFWLAWAPFTGIFIARISRGRTIKQMILGSLFIPSLGSFFWFSVFGTSSFQLIEKMTNYNNEFGNVFTSIFVFLENYPFATITSVITIILLIGFLVTSVDSAIYVLSMFTDKGKENPKKSHRFIWAFLLFLCTEAILLLGTFSAAKNVLTAMQKLLIITSLPFALLSVLIAVGLIKDYRENKN</sequence>
<feature type="transmembrane region" description="Helical" evidence="8">
    <location>
        <begin position="254"/>
        <end position="274"/>
    </location>
</feature>
<dbReference type="PANTHER" id="PTHR30047">
    <property type="entry name" value="HIGH-AFFINITY CHOLINE TRANSPORT PROTEIN-RELATED"/>
    <property type="match status" value="1"/>
</dbReference>
<feature type="transmembrane region" description="Helical" evidence="8">
    <location>
        <begin position="12"/>
        <end position="31"/>
    </location>
</feature>
<evidence type="ECO:0000256" key="3">
    <source>
        <dbReference type="ARBA" id="ARBA00022448"/>
    </source>
</evidence>
<evidence type="ECO:0000256" key="4">
    <source>
        <dbReference type="ARBA" id="ARBA00022475"/>
    </source>
</evidence>
<dbReference type="InterPro" id="IPR000060">
    <property type="entry name" value="BCCT_transptr"/>
</dbReference>
<organism evidence="9 10">
    <name type="scientific">Mesonia maritima</name>
    <dbReference type="NCBI Taxonomy" id="1793873"/>
    <lineage>
        <taxon>Bacteria</taxon>
        <taxon>Pseudomonadati</taxon>
        <taxon>Bacteroidota</taxon>
        <taxon>Flavobacteriia</taxon>
        <taxon>Flavobacteriales</taxon>
        <taxon>Flavobacteriaceae</taxon>
        <taxon>Mesonia</taxon>
    </lineage>
</organism>
<reference evidence="9 10" key="1">
    <citation type="submission" date="2023-07" db="EMBL/GenBank/DDBJ databases">
        <title>Genomic Encyclopedia of Type Strains, Phase IV (KMG-IV): sequencing the most valuable type-strain genomes for metagenomic binning, comparative biology and taxonomic classification.</title>
        <authorList>
            <person name="Goeker M."/>
        </authorList>
    </citation>
    <scope>NUCLEOTIDE SEQUENCE [LARGE SCALE GENOMIC DNA]</scope>
    <source>
        <strain evidence="9 10">DSM 102814</strain>
    </source>
</reference>
<dbReference type="Proteomes" id="UP001257659">
    <property type="component" value="Unassembled WGS sequence"/>
</dbReference>
<name>A0ABU1K6U3_9FLAO</name>
<feature type="transmembrane region" description="Helical" evidence="8">
    <location>
        <begin position="310"/>
        <end position="328"/>
    </location>
</feature>
<dbReference type="RefSeq" id="WP_309728536.1">
    <property type="nucleotide sequence ID" value="NZ_JAVDQA010000005.1"/>
</dbReference>
<evidence type="ECO:0000256" key="1">
    <source>
        <dbReference type="ARBA" id="ARBA00004651"/>
    </source>
</evidence>
<comment type="caution">
    <text evidence="9">The sequence shown here is derived from an EMBL/GenBank/DDBJ whole genome shotgun (WGS) entry which is preliminary data.</text>
</comment>
<evidence type="ECO:0000256" key="7">
    <source>
        <dbReference type="ARBA" id="ARBA00023136"/>
    </source>
</evidence>